<evidence type="ECO:0000313" key="2">
    <source>
        <dbReference type="EMBL" id="PEH71341.1"/>
    </source>
</evidence>
<dbReference type="STRING" id="636.AAW15_00705"/>
<evidence type="ECO:0000256" key="1">
    <source>
        <dbReference type="SAM" id="Phobius"/>
    </source>
</evidence>
<feature type="transmembrane region" description="Helical" evidence="1">
    <location>
        <begin position="6"/>
        <end position="24"/>
    </location>
</feature>
<proteinExistence type="predicted"/>
<gene>
    <name evidence="2" type="ORF">CRM76_04975</name>
</gene>
<dbReference type="EMBL" id="PDDV01000013">
    <property type="protein sequence ID" value="PEH71341.1"/>
    <property type="molecule type" value="Genomic_DNA"/>
</dbReference>
<keyword evidence="1" id="KW-0812">Transmembrane</keyword>
<dbReference type="Gene3D" id="2.40.50.660">
    <property type="match status" value="1"/>
</dbReference>
<dbReference type="AlphaFoldDB" id="A0A2A7TZ76"/>
<name>A0A2A7TZ76_EDWTA</name>
<reference evidence="3" key="1">
    <citation type="submission" date="2017-09" db="EMBL/GenBank/DDBJ databases">
        <title>FDA dAtabase for Regulatory Grade micrObial Sequences (FDA-ARGOS): Supporting development and validation of Infectious Disease Dx tests.</title>
        <authorList>
            <person name="Goldberg B."/>
            <person name="Campos J."/>
            <person name="Tallon L."/>
            <person name="Sadzewicz L."/>
            <person name="Ott S."/>
            <person name="Zhao X."/>
            <person name="Nagaraj S."/>
            <person name="Vavikolanu K."/>
            <person name="Aluvathingal J."/>
            <person name="Nadendla S."/>
            <person name="Geyer C."/>
            <person name="Sichtig H."/>
        </authorList>
    </citation>
    <scope>NUCLEOTIDE SEQUENCE [LARGE SCALE GENOMIC DNA]</scope>
    <source>
        <strain evidence="3">FDAARGOS_370</strain>
    </source>
</reference>
<keyword evidence="1" id="KW-0472">Membrane</keyword>
<dbReference type="Proteomes" id="UP000219788">
    <property type="component" value="Unassembled WGS sequence"/>
</dbReference>
<protein>
    <submittedName>
        <fullName evidence="2">DUF2500 domain-containing protein</fullName>
    </submittedName>
</protein>
<sequence length="117" mass="12994">MSRPPLFFIIVVVVIALLAAQRFVQQRRQSAADAAAIQHSLRATLTEKQALPSPLRSRQREEIVAETQRYRVQFSTVDGSALRFTLPEQACAELVPGMQGILRVQGSRFISFTPDAA</sequence>
<organism evidence="2 3">
    <name type="scientific">Edwardsiella tarda</name>
    <dbReference type="NCBI Taxonomy" id="636"/>
    <lineage>
        <taxon>Bacteria</taxon>
        <taxon>Pseudomonadati</taxon>
        <taxon>Pseudomonadota</taxon>
        <taxon>Gammaproteobacteria</taxon>
        <taxon>Enterobacterales</taxon>
        <taxon>Hafniaceae</taxon>
        <taxon>Edwardsiella</taxon>
    </lineage>
</organism>
<comment type="caution">
    <text evidence="2">The sequence shown here is derived from an EMBL/GenBank/DDBJ whole genome shotgun (WGS) entry which is preliminary data.</text>
</comment>
<dbReference type="InterPro" id="IPR019635">
    <property type="entry name" value="DUF2500"/>
</dbReference>
<accession>A0A2A7TZ76</accession>
<dbReference type="OrthoDB" id="5917531at2"/>
<evidence type="ECO:0000313" key="3">
    <source>
        <dbReference type="Proteomes" id="UP000219788"/>
    </source>
</evidence>
<keyword evidence="1" id="KW-1133">Transmembrane helix</keyword>
<dbReference type="Pfam" id="PF10694">
    <property type="entry name" value="DUF2500"/>
    <property type="match status" value="1"/>
</dbReference>
<dbReference type="RefSeq" id="WP_047058978.1">
    <property type="nucleotide sequence ID" value="NZ_CP011359.2"/>
</dbReference>